<dbReference type="GO" id="GO:0003723">
    <property type="term" value="F:RNA binding"/>
    <property type="evidence" value="ECO:0007669"/>
    <property type="project" value="UniProtKB-UniRule"/>
</dbReference>
<keyword evidence="3 6" id="KW-0347">Helicase</keyword>
<dbReference type="PROSITE" id="PS00039">
    <property type="entry name" value="DEAD_ATP_HELICASE"/>
    <property type="match status" value="1"/>
</dbReference>
<accession>A0A9Q0LWK9</accession>
<dbReference type="OrthoDB" id="3370at2759"/>
<gene>
    <name evidence="11" type="ORF">M0811_04236</name>
</gene>
<dbReference type="PROSITE" id="PS51192">
    <property type="entry name" value="HELICASE_ATP_BIND_1"/>
    <property type="match status" value="1"/>
</dbReference>
<keyword evidence="4 6" id="KW-0067">ATP-binding</keyword>
<dbReference type="OMA" id="HEVKAFD"/>
<dbReference type="GO" id="GO:0005524">
    <property type="term" value="F:ATP binding"/>
    <property type="evidence" value="ECO:0007669"/>
    <property type="project" value="UniProtKB-UniRule"/>
</dbReference>
<dbReference type="CDD" id="cd18787">
    <property type="entry name" value="SF2_C_DEAD"/>
    <property type="match status" value="1"/>
</dbReference>
<evidence type="ECO:0000313" key="12">
    <source>
        <dbReference type="Proteomes" id="UP001149090"/>
    </source>
</evidence>
<comment type="function">
    <text evidence="7">RNA helicase.</text>
</comment>
<comment type="similarity">
    <text evidence="6">Belongs to the DEAD box helicase family.</text>
</comment>
<dbReference type="InterPro" id="IPR014001">
    <property type="entry name" value="Helicase_ATP-bd"/>
</dbReference>
<dbReference type="InterPro" id="IPR000629">
    <property type="entry name" value="RNA-helicase_DEAD-box_CS"/>
</dbReference>
<evidence type="ECO:0000259" key="10">
    <source>
        <dbReference type="PROSITE" id="PS51194"/>
    </source>
</evidence>
<dbReference type="CDD" id="cd17956">
    <property type="entry name" value="DEADc_DDX51"/>
    <property type="match status" value="1"/>
</dbReference>
<feature type="compositionally biased region" description="Basic residues" evidence="8">
    <location>
        <begin position="1"/>
        <end position="12"/>
    </location>
</feature>
<keyword evidence="12" id="KW-1185">Reference proteome</keyword>
<comment type="caution">
    <text evidence="11">The sequence shown here is derived from an EMBL/GenBank/DDBJ whole genome shotgun (WGS) entry which is preliminary data.</text>
</comment>
<evidence type="ECO:0000259" key="9">
    <source>
        <dbReference type="PROSITE" id="PS51192"/>
    </source>
</evidence>
<dbReference type="GO" id="GO:0003724">
    <property type="term" value="F:RNA helicase activity"/>
    <property type="evidence" value="ECO:0007669"/>
    <property type="project" value="UniProtKB-EC"/>
</dbReference>
<dbReference type="EC" id="3.6.4.13" evidence="7"/>
<proteinExistence type="inferred from homology"/>
<dbReference type="PROSITE" id="PS51194">
    <property type="entry name" value="HELICASE_CTER"/>
    <property type="match status" value="1"/>
</dbReference>
<comment type="domain">
    <text evidence="7">The Q motif is unique to and characteristic of the DEAD box family of RNA helicases and controls ATP binding and hydrolysis.</text>
</comment>
<dbReference type="Pfam" id="PF00270">
    <property type="entry name" value="DEAD"/>
    <property type="match status" value="1"/>
</dbReference>
<dbReference type="AlphaFoldDB" id="A0A9Q0LWK9"/>
<dbReference type="PANTHER" id="PTHR24031">
    <property type="entry name" value="RNA HELICASE"/>
    <property type="match status" value="1"/>
</dbReference>
<feature type="domain" description="Helicase ATP-binding" evidence="9">
    <location>
        <begin position="142"/>
        <end position="344"/>
    </location>
</feature>
<organism evidence="11 12">
    <name type="scientific">Anaeramoeba ignava</name>
    <name type="common">Anaerobic marine amoeba</name>
    <dbReference type="NCBI Taxonomy" id="1746090"/>
    <lineage>
        <taxon>Eukaryota</taxon>
        <taxon>Metamonada</taxon>
        <taxon>Anaeramoebidae</taxon>
        <taxon>Anaeramoeba</taxon>
    </lineage>
</organism>
<dbReference type="InterPro" id="IPR027417">
    <property type="entry name" value="P-loop_NTPase"/>
</dbReference>
<feature type="compositionally biased region" description="Basic and acidic residues" evidence="8">
    <location>
        <begin position="13"/>
        <end position="27"/>
    </location>
</feature>
<reference evidence="11" key="1">
    <citation type="submission" date="2022-10" db="EMBL/GenBank/DDBJ databases">
        <title>Novel sulphate-reducing endosymbionts in the free-living metamonad Anaeramoeba.</title>
        <authorList>
            <person name="Jerlstrom-Hultqvist J."/>
            <person name="Cepicka I."/>
            <person name="Gallot-Lavallee L."/>
            <person name="Salas-Leiva D."/>
            <person name="Curtis B.A."/>
            <person name="Zahonova K."/>
            <person name="Pipaliya S."/>
            <person name="Dacks J."/>
            <person name="Roger A.J."/>
        </authorList>
    </citation>
    <scope>NUCLEOTIDE SEQUENCE</scope>
    <source>
        <strain evidence="11">BMAN</strain>
    </source>
</reference>
<dbReference type="SUPFAM" id="SSF52540">
    <property type="entry name" value="P-loop containing nucleoside triphosphate hydrolases"/>
    <property type="match status" value="1"/>
</dbReference>
<dbReference type="SMART" id="SM00487">
    <property type="entry name" value="DEXDc"/>
    <property type="match status" value="1"/>
</dbReference>
<evidence type="ECO:0000313" key="11">
    <source>
        <dbReference type="EMBL" id="KAJ5079215.1"/>
    </source>
</evidence>
<sequence>MSSKKNRKHKKRKDLENLSEEKFDKKFKEKKNKKNENKNENEQNQEELDQNYTENIFEKINKETSQNENTNKNQTIRLPLWIRKGKSITTNLQEIDETKSKEVFFGVSPIIQETLREDFGITTLFPTQYEVIPSIMETIKNSHFLLSSNDICVQAPTGSGKTLAYVIPIIQSLLNRVIVRLRAVVLLPTRQLVLQVRNVFEKFCSRCSLKVVSSVGESSLTQSARMLIQNNESNNEKENQFANTSSKVDILICTPGRLMELLQNIPEFSLEDLRFLVIDEADRLLTQSYSDWLYRINTIIKSSQKTTSKTRTDLISVKKMIFTATLTKNPEKMSSLLLHNPLYFFASSNLRFKIPSSLQQYYIICQEEQKPLYLYALLERLSIQNKEQTLCFTGSVEATHRLFYLVKLMSKEKFKVQEYSSSLNSKKREEILKKFHRGEINVLVSSDIMARGMDIVGIQNVINYNAPTFVQNYIHRIGRTARAGRIGKTYTLVTQDTKSYFLRMIKRKIVHESPILKENINQNVISELEVDYENNLKKLKIMIDQENIATSNFSCVNNQDILKETIRKQLTKTIFN</sequence>
<dbReference type="Gene3D" id="3.40.50.300">
    <property type="entry name" value="P-loop containing nucleotide triphosphate hydrolases"/>
    <property type="match status" value="2"/>
</dbReference>
<dbReference type="SMART" id="SM00490">
    <property type="entry name" value="HELICc"/>
    <property type="match status" value="1"/>
</dbReference>
<dbReference type="InterPro" id="IPR011545">
    <property type="entry name" value="DEAD/DEAH_box_helicase_dom"/>
</dbReference>
<evidence type="ECO:0000256" key="5">
    <source>
        <dbReference type="ARBA" id="ARBA00022884"/>
    </source>
</evidence>
<evidence type="ECO:0000256" key="7">
    <source>
        <dbReference type="RuleBase" id="RU365068"/>
    </source>
</evidence>
<evidence type="ECO:0000256" key="8">
    <source>
        <dbReference type="SAM" id="MobiDB-lite"/>
    </source>
</evidence>
<feature type="domain" description="Helicase C-terminal" evidence="10">
    <location>
        <begin position="357"/>
        <end position="536"/>
    </location>
</feature>
<dbReference type="EMBL" id="JAPDFW010000033">
    <property type="protein sequence ID" value="KAJ5079215.1"/>
    <property type="molecule type" value="Genomic_DNA"/>
</dbReference>
<dbReference type="Proteomes" id="UP001149090">
    <property type="component" value="Unassembled WGS sequence"/>
</dbReference>
<evidence type="ECO:0000256" key="2">
    <source>
        <dbReference type="ARBA" id="ARBA00022801"/>
    </source>
</evidence>
<dbReference type="Pfam" id="PF00271">
    <property type="entry name" value="Helicase_C"/>
    <property type="match status" value="1"/>
</dbReference>
<evidence type="ECO:0000256" key="4">
    <source>
        <dbReference type="ARBA" id="ARBA00022840"/>
    </source>
</evidence>
<dbReference type="InterPro" id="IPR001650">
    <property type="entry name" value="Helicase_C-like"/>
</dbReference>
<evidence type="ECO:0000256" key="1">
    <source>
        <dbReference type="ARBA" id="ARBA00022741"/>
    </source>
</evidence>
<keyword evidence="1 6" id="KW-0547">Nucleotide-binding</keyword>
<feature type="region of interest" description="Disordered" evidence="8">
    <location>
        <begin position="1"/>
        <end position="50"/>
    </location>
</feature>
<evidence type="ECO:0000256" key="3">
    <source>
        <dbReference type="ARBA" id="ARBA00022806"/>
    </source>
</evidence>
<comment type="catalytic activity">
    <reaction evidence="7">
        <text>ATP + H2O = ADP + phosphate + H(+)</text>
        <dbReference type="Rhea" id="RHEA:13065"/>
        <dbReference type="ChEBI" id="CHEBI:15377"/>
        <dbReference type="ChEBI" id="CHEBI:15378"/>
        <dbReference type="ChEBI" id="CHEBI:30616"/>
        <dbReference type="ChEBI" id="CHEBI:43474"/>
        <dbReference type="ChEBI" id="CHEBI:456216"/>
        <dbReference type="EC" id="3.6.4.13"/>
    </reaction>
</comment>
<evidence type="ECO:0000256" key="6">
    <source>
        <dbReference type="RuleBase" id="RU000492"/>
    </source>
</evidence>
<keyword evidence="2 6" id="KW-0378">Hydrolase</keyword>
<protein>
    <recommendedName>
        <fullName evidence="7">ATP-dependent RNA helicase</fullName>
        <ecNumber evidence="7">3.6.4.13</ecNumber>
    </recommendedName>
</protein>
<name>A0A9Q0LWK9_ANAIG</name>
<keyword evidence="5 7" id="KW-0694">RNA-binding</keyword>
<dbReference type="GO" id="GO:0016787">
    <property type="term" value="F:hydrolase activity"/>
    <property type="evidence" value="ECO:0007669"/>
    <property type="project" value="UniProtKB-KW"/>
</dbReference>